<feature type="signal peptide" evidence="2">
    <location>
        <begin position="1"/>
        <end position="38"/>
    </location>
</feature>
<sequence length="152" mass="14909">MFGGKGVSVNIKKLVVVGAAGAAASISTALFGAGIAAAAPDVVGETYADASSAIEDSGGSPKIAVTVGSKLSQDDCIVTNAWDAPFMRDVGGEFGHADGEVMVALNCDGDHATATNPGASVASPAGREAKAAADEAAAEEQEGLEEVSTPDE</sequence>
<keyword evidence="4" id="KW-1185">Reference proteome</keyword>
<gene>
    <name evidence="3" type="ordered locus">MSMEG_5770</name>
</gene>
<evidence type="ECO:0000256" key="1">
    <source>
        <dbReference type="SAM" id="MobiDB-lite"/>
    </source>
</evidence>
<protein>
    <submittedName>
        <fullName evidence="3">Uncharacterized protein</fullName>
    </submittedName>
</protein>
<keyword evidence="2" id="KW-0732">Signal</keyword>
<dbReference type="eggNOG" id="ENOG5031IX0">
    <property type="taxonomic scope" value="Bacteria"/>
</dbReference>
<dbReference type="EMBL" id="CP000480">
    <property type="protein sequence ID" value="ABK74008.1"/>
    <property type="molecule type" value="Genomic_DNA"/>
</dbReference>
<reference evidence="3 4" key="1">
    <citation type="submission" date="2006-10" db="EMBL/GenBank/DDBJ databases">
        <authorList>
            <person name="Fleischmann R.D."/>
            <person name="Dodson R.J."/>
            <person name="Haft D.H."/>
            <person name="Merkel J.S."/>
            <person name="Nelson W.C."/>
            <person name="Fraser C.M."/>
        </authorList>
    </citation>
    <scope>NUCLEOTIDE SEQUENCE [LARGE SCALE GENOMIC DNA]</scope>
    <source>
        <strain evidence="4">ATCC 700084 / mc(2)155</strain>
    </source>
</reference>
<feature type="chain" id="PRO_5030164062" evidence="2">
    <location>
        <begin position="39"/>
        <end position="152"/>
    </location>
</feature>
<dbReference type="PATRIC" id="fig|246196.19.peg.5617"/>
<feature type="region of interest" description="Disordered" evidence="1">
    <location>
        <begin position="114"/>
        <end position="152"/>
    </location>
</feature>
<proteinExistence type="predicted"/>
<dbReference type="PaxDb" id="246196-MSMEI_5617"/>
<evidence type="ECO:0000256" key="2">
    <source>
        <dbReference type="SAM" id="SignalP"/>
    </source>
</evidence>
<dbReference type="AlphaFoldDB" id="A0R4B1"/>
<evidence type="ECO:0000313" key="4">
    <source>
        <dbReference type="Proteomes" id="UP000000757"/>
    </source>
</evidence>
<organism evidence="3 4">
    <name type="scientific">Mycolicibacterium smegmatis (strain ATCC 700084 / mc(2)155)</name>
    <name type="common">Mycobacterium smegmatis</name>
    <dbReference type="NCBI Taxonomy" id="246196"/>
    <lineage>
        <taxon>Bacteria</taxon>
        <taxon>Bacillati</taxon>
        <taxon>Actinomycetota</taxon>
        <taxon>Actinomycetes</taxon>
        <taxon>Mycobacteriales</taxon>
        <taxon>Mycobacteriaceae</taxon>
        <taxon>Mycolicibacterium</taxon>
    </lineage>
</organism>
<accession>A0R4B1</accession>
<evidence type="ECO:0000313" key="3">
    <source>
        <dbReference type="EMBL" id="ABK74008.1"/>
    </source>
</evidence>
<dbReference type="KEGG" id="msm:MSMEG_5770"/>
<feature type="compositionally biased region" description="Acidic residues" evidence="1">
    <location>
        <begin position="136"/>
        <end position="152"/>
    </location>
</feature>
<name>A0R4B1_MYCS2</name>
<dbReference type="OrthoDB" id="4735156at2"/>
<dbReference type="STRING" id="246196.MSMEG_5770"/>
<dbReference type="Proteomes" id="UP000000757">
    <property type="component" value="Chromosome"/>
</dbReference>